<comment type="caution">
    <text evidence="1">The sequence shown here is derived from an EMBL/GenBank/DDBJ whole genome shotgun (WGS) entry which is preliminary data.</text>
</comment>
<dbReference type="AlphaFoldDB" id="A0AAV6K6K4"/>
<accession>A0AAV6K6K4</accession>
<sequence>MMTYMAVVSFDMGVEVFRLTPLPKMFNLFPLTDDQIKECSLALLKDSLAVICSFSDYVSTTFALWVMKENYKVDDDVESCWFLVSTWGPHPGLCTSLGFGKNNELLIRTGCGLEFGGSPFLYDVVTKKVRELKLSGEPNFIYKQSLVSVTGGN</sequence>
<evidence type="ECO:0000313" key="1">
    <source>
        <dbReference type="EMBL" id="KAG5547999.1"/>
    </source>
</evidence>
<dbReference type="EMBL" id="JACTNZ010000005">
    <property type="protein sequence ID" value="KAG5547999.1"/>
    <property type="molecule type" value="Genomic_DNA"/>
</dbReference>
<proteinExistence type="predicted"/>
<name>A0AAV6K6K4_9ERIC</name>
<keyword evidence="2" id="KW-1185">Reference proteome</keyword>
<reference evidence="1" key="1">
    <citation type="submission" date="2020-08" db="EMBL/GenBank/DDBJ databases">
        <title>Plant Genome Project.</title>
        <authorList>
            <person name="Zhang R.-G."/>
        </authorList>
    </citation>
    <scope>NUCLEOTIDE SEQUENCE</scope>
    <source>
        <strain evidence="1">WSP0</strain>
        <tissue evidence="1">Leaf</tissue>
    </source>
</reference>
<evidence type="ECO:0008006" key="3">
    <source>
        <dbReference type="Google" id="ProtNLM"/>
    </source>
</evidence>
<protein>
    <recommendedName>
        <fullName evidence="3">F-box associated domain-containing protein</fullName>
    </recommendedName>
</protein>
<gene>
    <name evidence="1" type="ORF">RHGRI_013629</name>
</gene>
<dbReference type="Proteomes" id="UP000823749">
    <property type="component" value="Chromosome 5"/>
</dbReference>
<organism evidence="1 2">
    <name type="scientific">Rhododendron griersonianum</name>
    <dbReference type="NCBI Taxonomy" id="479676"/>
    <lineage>
        <taxon>Eukaryota</taxon>
        <taxon>Viridiplantae</taxon>
        <taxon>Streptophyta</taxon>
        <taxon>Embryophyta</taxon>
        <taxon>Tracheophyta</taxon>
        <taxon>Spermatophyta</taxon>
        <taxon>Magnoliopsida</taxon>
        <taxon>eudicotyledons</taxon>
        <taxon>Gunneridae</taxon>
        <taxon>Pentapetalae</taxon>
        <taxon>asterids</taxon>
        <taxon>Ericales</taxon>
        <taxon>Ericaceae</taxon>
        <taxon>Ericoideae</taxon>
        <taxon>Rhodoreae</taxon>
        <taxon>Rhododendron</taxon>
    </lineage>
</organism>
<evidence type="ECO:0000313" key="2">
    <source>
        <dbReference type="Proteomes" id="UP000823749"/>
    </source>
</evidence>